<keyword evidence="2" id="KW-1185">Reference proteome</keyword>
<accession>A0ACC2Q911</accession>
<evidence type="ECO:0000313" key="2">
    <source>
        <dbReference type="Proteomes" id="UP001231649"/>
    </source>
</evidence>
<dbReference type="EMBL" id="CM056798">
    <property type="protein sequence ID" value="KAJ8711619.1"/>
    <property type="molecule type" value="Genomic_DNA"/>
</dbReference>
<sequence>MIFYRLAIRLIQYFKIDQIFKEDEMRLIMLGLKPKEVYKTKLKADRRMDLCISALLSLIGAFVCFSLPYATLASPCDVLKMYNMTSVYNMAVTYEKYVKFIDRLTIALFIVLIYVTAKTLVDAIDNTDISMSPWVEMGKYALPKKEKDKKPAPKKINKLLILY</sequence>
<gene>
    <name evidence="1" type="ORF">PYW08_008573</name>
</gene>
<name>A0ACC2Q911_9NEOP</name>
<comment type="caution">
    <text evidence="1">The sequence shown here is derived from an EMBL/GenBank/DDBJ whole genome shotgun (WGS) entry which is preliminary data.</text>
</comment>
<proteinExistence type="predicted"/>
<evidence type="ECO:0000313" key="1">
    <source>
        <dbReference type="EMBL" id="KAJ8711619.1"/>
    </source>
</evidence>
<reference evidence="1" key="1">
    <citation type="submission" date="2023-03" db="EMBL/GenBank/DDBJ databases">
        <title>Chromosome-level genomes of two armyworms, Mythimna separata and Mythimna loreyi, provide insights into the biosynthesis and reception of sex pheromones.</title>
        <authorList>
            <person name="Zhao H."/>
        </authorList>
    </citation>
    <scope>NUCLEOTIDE SEQUENCE</scope>
    <source>
        <strain evidence="1">BeijingLab</strain>
    </source>
</reference>
<organism evidence="1 2">
    <name type="scientific">Mythimna loreyi</name>
    <dbReference type="NCBI Taxonomy" id="667449"/>
    <lineage>
        <taxon>Eukaryota</taxon>
        <taxon>Metazoa</taxon>
        <taxon>Ecdysozoa</taxon>
        <taxon>Arthropoda</taxon>
        <taxon>Hexapoda</taxon>
        <taxon>Insecta</taxon>
        <taxon>Pterygota</taxon>
        <taxon>Neoptera</taxon>
        <taxon>Endopterygota</taxon>
        <taxon>Lepidoptera</taxon>
        <taxon>Glossata</taxon>
        <taxon>Ditrysia</taxon>
        <taxon>Noctuoidea</taxon>
        <taxon>Noctuidae</taxon>
        <taxon>Noctuinae</taxon>
        <taxon>Hadenini</taxon>
        <taxon>Mythimna</taxon>
    </lineage>
</organism>
<dbReference type="Proteomes" id="UP001231649">
    <property type="component" value="Chromosome 22"/>
</dbReference>
<protein>
    <submittedName>
        <fullName evidence="1">Uncharacterized protein</fullName>
    </submittedName>
</protein>